<evidence type="ECO:0000256" key="1">
    <source>
        <dbReference type="SAM" id="Phobius"/>
    </source>
</evidence>
<keyword evidence="1" id="KW-0472">Membrane</keyword>
<protein>
    <submittedName>
        <fullName evidence="2">Uncharacterized protein</fullName>
    </submittedName>
</protein>
<dbReference type="OrthoDB" id="4584at2759"/>
<name>A0A2V3IXE1_9FLOR</name>
<evidence type="ECO:0000313" key="2">
    <source>
        <dbReference type="EMBL" id="PXF45800.1"/>
    </source>
</evidence>
<reference evidence="2 3" key="1">
    <citation type="journal article" date="2018" name="Mol. Biol. Evol.">
        <title>Analysis of the draft genome of the red seaweed Gracilariopsis chorda provides insights into genome size evolution in Rhodophyta.</title>
        <authorList>
            <person name="Lee J."/>
            <person name="Yang E.C."/>
            <person name="Graf L."/>
            <person name="Yang J.H."/>
            <person name="Qiu H."/>
            <person name="Zel Zion U."/>
            <person name="Chan C.X."/>
            <person name="Stephens T.G."/>
            <person name="Weber A.P.M."/>
            <person name="Boo G.H."/>
            <person name="Boo S.M."/>
            <person name="Kim K.M."/>
            <person name="Shin Y."/>
            <person name="Jung M."/>
            <person name="Lee S.J."/>
            <person name="Yim H.S."/>
            <person name="Lee J.H."/>
            <person name="Bhattacharya D."/>
            <person name="Yoon H.S."/>
        </authorList>
    </citation>
    <scope>NUCLEOTIDE SEQUENCE [LARGE SCALE GENOMIC DNA]</scope>
    <source>
        <strain evidence="2 3">SKKU-2015</strain>
        <tissue evidence="2">Whole body</tissue>
    </source>
</reference>
<dbReference type="AlphaFoldDB" id="A0A2V3IXE1"/>
<keyword evidence="3" id="KW-1185">Reference proteome</keyword>
<organism evidence="2 3">
    <name type="scientific">Gracilariopsis chorda</name>
    <dbReference type="NCBI Taxonomy" id="448386"/>
    <lineage>
        <taxon>Eukaryota</taxon>
        <taxon>Rhodophyta</taxon>
        <taxon>Florideophyceae</taxon>
        <taxon>Rhodymeniophycidae</taxon>
        <taxon>Gracilariales</taxon>
        <taxon>Gracilariaceae</taxon>
        <taxon>Gracilariopsis</taxon>
    </lineage>
</organism>
<evidence type="ECO:0000313" key="3">
    <source>
        <dbReference type="Proteomes" id="UP000247409"/>
    </source>
</evidence>
<dbReference type="Proteomes" id="UP000247409">
    <property type="component" value="Unassembled WGS sequence"/>
</dbReference>
<feature type="transmembrane region" description="Helical" evidence="1">
    <location>
        <begin position="277"/>
        <end position="294"/>
    </location>
</feature>
<sequence>MPLFCCRCRFSSSCPDACLPVFPQDLSVTVLRPLASIADVTAHFPFRSARTDAHAATGLPFPLVSEWISPLSTNRRVVTYDQPARCMKPHQLQQLCSTFRNVAHLSVGCVPNHILFTGPHALVNRIVSVAYDEQRPLGFCAVLGLTMISASARKQRLQTTLFTKCLLLPAINLRKLQYYVTNVAASSAGIGSVCDYFQDSYPHYDGTVTPKKHHLRIARHLLANFRHQFGCSRFARFDGSSFVVFIRPDGSPVSQYRIENCNRFVRKHLDLARGDDFFQVVTLNVFGTIFNYLFRRRRSKR</sequence>
<accession>A0A2V3IXE1</accession>
<dbReference type="EMBL" id="NBIV01000052">
    <property type="protein sequence ID" value="PXF45800.1"/>
    <property type="molecule type" value="Genomic_DNA"/>
</dbReference>
<proteinExistence type="predicted"/>
<keyword evidence="1" id="KW-1133">Transmembrane helix</keyword>
<gene>
    <name evidence="2" type="ORF">BWQ96_04412</name>
</gene>
<comment type="caution">
    <text evidence="2">The sequence shown here is derived from an EMBL/GenBank/DDBJ whole genome shotgun (WGS) entry which is preliminary data.</text>
</comment>
<keyword evidence="1" id="KW-0812">Transmembrane</keyword>